<feature type="transmembrane region" description="Helical" evidence="7">
    <location>
        <begin position="440"/>
        <end position="467"/>
    </location>
</feature>
<dbReference type="PRINTS" id="PR00173">
    <property type="entry name" value="EDTRNSPORT"/>
</dbReference>
<reference evidence="8 9" key="1">
    <citation type="submission" date="2017-01" db="EMBL/GenBank/DDBJ databases">
        <authorList>
            <person name="Mah S.A."/>
            <person name="Swanson W.J."/>
            <person name="Moy G.W."/>
            <person name="Vacquier V.D."/>
        </authorList>
    </citation>
    <scope>NUCLEOTIDE SEQUENCE [LARGE SCALE GENOMIC DNA]</scope>
    <source>
        <strain evidence="8 9">DSM 22694</strain>
    </source>
</reference>
<organism evidence="8 9">
    <name type="scientific">Rhodoferax saidenbachensis</name>
    <dbReference type="NCBI Taxonomy" id="1484693"/>
    <lineage>
        <taxon>Bacteria</taxon>
        <taxon>Pseudomonadati</taxon>
        <taxon>Pseudomonadota</taxon>
        <taxon>Betaproteobacteria</taxon>
        <taxon>Burkholderiales</taxon>
        <taxon>Comamonadaceae</taxon>
        <taxon>Rhodoferax</taxon>
    </lineage>
</organism>
<keyword evidence="4 7" id="KW-0812">Transmembrane</keyword>
<feature type="transmembrane region" description="Helical" evidence="7">
    <location>
        <begin position="155"/>
        <end position="179"/>
    </location>
</feature>
<dbReference type="KEGG" id="rsb:RS694_19060"/>
<evidence type="ECO:0008006" key="10">
    <source>
        <dbReference type="Google" id="ProtNLM"/>
    </source>
</evidence>
<dbReference type="GO" id="GO:0015293">
    <property type="term" value="F:symporter activity"/>
    <property type="evidence" value="ECO:0007669"/>
    <property type="project" value="UniProtKB-KW"/>
</dbReference>
<dbReference type="PANTHER" id="PTHR42865:SF7">
    <property type="entry name" value="PROTON_GLUTAMATE-ASPARTATE SYMPORTER"/>
    <property type="match status" value="1"/>
</dbReference>
<accession>A0A1P8KEE5</accession>
<keyword evidence="5 7" id="KW-1133">Transmembrane helix</keyword>
<sequence length="495" mass="50885">MGFLKAFAASPIAILLCLLAGGFVGWSVPSASAPLLVLGQVYLSLVNLVSIPLMVVATFFGLRQVLALPSPAWRSFFIVALAIGLVVAGALAGTAYGVVTGPGQHISPDERAYLGSVVQGADGQAGNVELSLYGPMDAPSSGLQNLWSTSLPDNFFRALAMGQSLGILTCAILFGLAFASMPKAANGALMGIFDAIYRTFEVIISRVNLFIPLLAFGIAADFAARAEPQTLHAMSSFLTSFIGLALLLSLLAICVVWKSSGGTLSHVVRSLKTPALISLTSASSTASIPDTIRAMSATMGYSRGIVELVVPAASIFVRTGSAVYFALLAVFVANIYGHDLATSDLAVICLGATIAAFVSSGSNSIVAVGSGSIVLSMLNLPVEAALALFLAVDLICEGPRNLLSMLCGCVLIVLVCRGLPSERVAPAPEDEAGPRPVQLVFTKLSALAALLIFVILAALVTIAGIGVGQRMGLGPPLGNTLVLSRGAVIDNSAYT</sequence>
<dbReference type="RefSeq" id="WP_051391757.1">
    <property type="nucleotide sequence ID" value="NZ_CP019239.1"/>
</dbReference>
<proteinExistence type="predicted"/>
<feature type="transmembrane region" description="Helical" evidence="7">
    <location>
        <begin position="42"/>
        <end position="62"/>
    </location>
</feature>
<dbReference type="SUPFAM" id="SSF118215">
    <property type="entry name" value="Proton glutamate symport protein"/>
    <property type="match status" value="1"/>
</dbReference>
<dbReference type="STRING" id="1484693.RS694_19060"/>
<evidence type="ECO:0000256" key="4">
    <source>
        <dbReference type="ARBA" id="ARBA00022692"/>
    </source>
</evidence>
<dbReference type="InterPro" id="IPR036458">
    <property type="entry name" value="Na:dicarbo_symporter_sf"/>
</dbReference>
<keyword evidence="2" id="KW-0813">Transport</keyword>
<feature type="transmembrane region" description="Helical" evidence="7">
    <location>
        <begin position="74"/>
        <end position="99"/>
    </location>
</feature>
<name>A0A1P8KEE5_9BURK</name>
<evidence type="ECO:0000256" key="1">
    <source>
        <dbReference type="ARBA" id="ARBA00004651"/>
    </source>
</evidence>
<keyword evidence="3" id="KW-1003">Cell membrane</keyword>
<protein>
    <recommendedName>
        <fullName evidence="10">Sodium:dicarboxylate symporter</fullName>
    </recommendedName>
</protein>
<dbReference type="EMBL" id="CP019239">
    <property type="protein sequence ID" value="APW44410.1"/>
    <property type="molecule type" value="Genomic_DNA"/>
</dbReference>
<keyword evidence="9" id="KW-1185">Reference proteome</keyword>
<dbReference type="InterPro" id="IPR001991">
    <property type="entry name" value="Na-dicarboxylate_symporter"/>
</dbReference>
<dbReference type="GO" id="GO:0005886">
    <property type="term" value="C:plasma membrane"/>
    <property type="evidence" value="ECO:0007669"/>
    <property type="project" value="UniProtKB-SubCell"/>
</dbReference>
<keyword evidence="6 7" id="KW-0472">Membrane</keyword>
<evidence type="ECO:0000256" key="6">
    <source>
        <dbReference type="ARBA" id="ARBA00023136"/>
    </source>
</evidence>
<comment type="subcellular location">
    <subcellularLocation>
        <location evidence="1">Cell membrane</location>
        <topology evidence="1">Multi-pass membrane protein</topology>
    </subcellularLocation>
</comment>
<evidence type="ECO:0000256" key="5">
    <source>
        <dbReference type="ARBA" id="ARBA00022989"/>
    </source>
</evidence>
<dbReference type="PANTHER" id="PTHR42865">
    <property type="entry name" value="PROTON/GLUTAMATE-ASPARTATE SYMPORTER"/>
    <property type="match status" value="1"/>
</dbReference>
<gene>
    <name evidence="8" type="ORF">RS694_19060</name>
</gene>
<dbReference type="AlphaFoldDB" id="A0A1P8KEE5"/>
<evidence type="ECO:0000256" key="7">
    <source>
        <dbReference type="SAM" id="Phobius"/>
    </source>
</evidence>
<feature type="transmembrane region" description="Helical" evidence="7">
    <location>
        <begin position="200"/>
        <end position="224"/>
    </location>
</feature>
<dbReference type="Proteomes" id="UP000186110">
    <property type="component" value="Chromosome"/>
</dbReference>
<feature type="transmembrane region" description="Helical" evidence="7">
    <location>
        <begin position="373"/>
        <end position="395"/>
    </location>
</feature>
<dbReference type="Gene3D" id="1.10.3860.10">
    <property type="entry name" value="Sodium:dicarboxylate symporter"/>
    <property type="match status" value="1"/>
</dbReference>
<evidence type="ECO:0000313" key="9">
    <source>
        <dbReference type="Proteomes" id="UP000186110"/>
    </source>
</evidence>
<evidence type="ECO:0000313" key="8">
    <source>
        <dbReference type="EMBL" id="APW44410.1"/>
    </source>
</evidence>
<feature type="transmembrane region" description="Helical" evidence="7">
    <location>
        <begin position="236"/>
        <end position="257"/>
    </location>
</feature>
<feature type="transmembrane region" description="Helical" evidence="7">
    <location>
        <begin position="308"/>
        <end position="333"/>
    </location>
</feature>
<evidence type="ECO:0000256" key="2">
    <source>
        <dbReference type="ARBA" id="ARBA00022448"/>
    </source>
</evidence>
<feature type="transmembrane region" description="Helical" evidence="7">
    <location>
        <begin position="345"/>
        <end position="367"/>
    </location>
</feature>
<dbReference type="Pfam" id="PF00375">
    <property type="entry name" value="SDF"/>
    <property type="match status" value="1"/>
</dbReference>
<evidence type="ECO:0000256" key="3">
    <source>
        <dbReference type="ARBA" id="ARBA00022475"/>
    </source>
</evidence>